<dbReference type="Proteomes" id="UP000823775">
    <property type="component" value="Unassembled WGS sequence"/>
</dbReference>
<protein>
    <submittedName>
        <fullName evidence="2">Uncharacterized protein</fullName>
    </submittedName>
</protein>
<evidence type="ECO:0000256" key="1">
    <source>
        <dbReference type="SAM" id="MobiDB-lite"/>
    </source>
</evidence>
<evidence type="ECO:0000313" key="2">
    <source>
        <dbReference type="EMBL" id="MCE2056060.1"/>
    </source>
</evidence>
<dbReference type="EMBL" id="JACEIK010006657">
    <property type="protein sequence ID" value="MCE2056060.1"/>
    <property type="molecule type" value="Genomic_DNA"/>
</dbReference>
<keyword evidence="3" id="KW-1185">Reference proteome</keyword>
<feature type="compositionally biased region" description="Basic and acidic residues" evidence="1">
    <location>
        <begin position="1"/>
        <end position="15"/>
    </location>
</feature>
<feature type="non-terminal residue" evidence="2">
    <location>
        <position position="1"/>
    </location>
</feature>
<reference evidence="2 3" key="1">
    <citation type="journal article" date="2021" name="BMC Genomics">
        <title>Datura genome reveals duplications of psychoactive alkaloid biosynthetic genes and high mutation rate following tissue culture.</title>
        <authorList>
            <person name="Rajewski A."/>
            <person name="Carter-House D."/>
            <person name="Stajich J."/>
            <person name="Litt A."/>
        </authorList>
    </citation>
    <scope>NUCLEOTIDE SEQUENCE [LARGE SCALE GENOMIC DNA]</scope>
    <source>
        <strain evidence="2">AR-01</strain>
    </source>
</reference>
<feature type="non-terminal residue" evidence="2">
    <location>
        <position position="71"/>
    </location>
</feature>
<feature type="region of interest" description="Disordered" evidence="1">
    <location>
        <begin position="1"/>
        <end position="44"/>
    </location>
</feature>
<accession>A0ABS8W1W2</accession>
<proteinExistence type="predicted"/>
<organism evidence="2 3">
    <name type="scientific">Datura stramonium</name>
    <name type="common">Jimsonweed</name>
    <name type="synonym">Common thornapple</name>
    <dbReference type="NCBI Taxonomy" id="4076"/>
    <lineage>
        <taxon>Eukaryota</taxon>
        <taxon>Viridiplantae</taxon>
        <taxon>Streptophyta</taxon>
        <taxon>Embryophyta</taxon>
        <taxon>Tracheophyta</taxon>
        <taxon>Spermatophyta</taxon>
        <taxon>Magnoliopsida</taxon>
        <taxon>eudicotyledons</taxon>
        <taxon>Gunneridae</taxon>
        <taxon>Pentapetalae</taxon>
        <taxon>asterids</taxon>
        <taxon>lamiids</taxon>
        <taxon>Solanales</taxon>
        <taxon>Solanaceae</taxon>
        <taxon>Solanoideae</taxon>
        <taxon>Datureae</taxon>
        <taxon>Datura</taxon>
    </lineage>
</organism>
<gene>
    <name evidence="2" type="ORF">HAX54_043978</name>
</gene>
<name>A0ABS8W1W2_DATST</name>
<sequence>SSWDHQTRAQTREQENPQPEVVNGGQPRVATSHRVQEQVVQDDPSIMPTVEPTIALPTNVVMRLLIVLEAL</sequence>
<comment type="caution">
    <text evidence="2">The sequence shown here is derived from an EMBL/GenBank/DDBJ whole genome shotgun (WGS) entry which is preliminary data.</text>
</comment>
<evidence type="ECO:0000313" key="3">
    <source>
        <dbReference type="Proteomes" id="UP000823775"/>
    </source>
</evidence>